<organism evidence="4 5">
    <name type="scientific">Pseudomonas graminis</name>
    <dbReference type="NCBI Taxonomy" id="158627"/>
    <lineage>
        <taxon>Bacteria</taxon>
        <taxon>Pseudomonadati</taxon>
        <taxon>Pseudomonadota</taxon>
        <taxon>Gammaproteobacteria</taxon>
        <taxon>Pseudomonadales</taxon>
        <taxon>Pseudomonadaceae</taxon>
        <taxon>Pseudomonas</taxon>
    </lineage>
</organism>
<accession>A0A1C2D9N4</accession>
<gene>
    <name evidence="4" type="ORF">BBI10_25130</name>
</gene>
<dbReference type="AlphaFoldDB" id="A0A1C2D9N4"/>
<keyword evidence="4" id="KW-0489">Methyltransferase</keyword>
<dbReference type="InterPro" id="IPR015424">
    <property type="entry name" value="PyrdxlP-dep_Trfase"/>
</dbReference>
<dbReference type="OrthoDB" id="9019276at2"/>
<dbReference type="GO" id="GO:0004372">
    <property type="term" value="F:glycine hydroxymethyltransferase activity"/>
    <property type="evidence" value="ECO:0007669"/>
    <property type="project" value="TreeGrafter"/>
</dbReference>
<comment type="caution">
    <text evidence="4">The sequence shown here is derived from an EMBL/GenBank/DDBJ whole genome shotgun (WGS) entry which is preliminary data.</text>
</comment>
<evidence type="ECO:0000256" key="1">
    <source>
        <dbReference type="ARBA" id="ARBA00001933"/>
    </source>
</evidence>
<evidence type="ECO:0000256" key="2">
    <source>
        <dbReference type="ARBA" id="ARBA00022898"/>
    </source>
</evidence>
<dbReference type="GO" id="GO:0046653">
    <property type="term" value="P:tetrahydrofolate metabolic process"/>
    <property type="evidence" value="ECO:0007669"/>
    <property type="project" value="TreeGrafter"/>
</dbReference>
<dbReference type="InterPro" id="IPR015421">
    <property type="entry name" value="PyrdxlP-dep_Trfase_major"/>
</dbReference>
<dbReference type="Proteomes" id="UP000095143">
    <property type="component" value="Unassembled WGS sequence"/>
</dbReference>
<dbReference type="Pfam" id="PF00464">
    <property type="entry name" value="SHMT"/>
    <property type="match status" value="1"/>
</dbReference>
<dbReference type="EMBL" id="MDEN01000069">
    <property type="protein sequence ID" value="OCX11470.1"/>
    <property type="molecule type" value="Genomic_DNA"/>
</dbReference>
<evidence type="ECO:0000313" key="5">
    <source>
        <dbReference type="Proteomes" id="UP000095143"/>
    </source>
</evidence>
<name>A0A1C2D9N4_9PSED</name>
<evidence type="ECO:0000259" key="3">
    <source>
        <dbReference type="Pfam" id="PF00464"/>
    </source>
</evidence>
<reference evidence="4 5" key="1">
    <citation type="submission" date="2016-08" db="EMBL/GenBank/DDBJ databases">
        <title>Whole genome sequence of Pseudomonas graminis strain UASWS1507, a potential biological control agent for agriculture.</title>
        <authorList>
            <person name="Crovadore J."/>
            <person name="Calmin G."/>
            <person name="Chablais R."/>
            <person name="Cochard B."/>
            <person name="Lefort F."/>
        </authorList>
    </citation>
    <scope>NUCLEOTIDE SEQUENCE [LARGE SCALE GENOMIC DNA]</scope>
    <source>
        <strain evidence="4 5">UASWS1507</strain>
    </source>
</reference>
<dbReference type="SUPFAM" id="SSF53383">
    <property type="entry name" value="PLP-dependent transferases"/>
    <property type="match status" value="1"/>
</dbReference>
<dbReference type="GO" id="GO:0032259">
    <property type="term" value="P:methylation"/>
    <property type="evidence" value="ECO:0007669"/>
    <property type="project" value="UniProtKB-KW"/>
</dbReference>
<comment type="cofactor">
    <cofactor evidence="1">
        <name>pyridoxal 5'-phosphate</name>
        <dbReference type="ChEBI" id="CHEBI:597326"/>
    </cofactor>
</comment>
<dbReference type="GO" id="GO:0008168">
    <property type="term" value="F:methyltransferase activity"/>
    <property type="evidence" value="ECO:0007669"/>
    <property type="project" value="UniProtKB-KW"/>
</dbReference>
<dbReference type="InterPro" id="IPR049943">
    <property type="entry name" value="Ser_HO-MeTrfase-like"/>
</dbReference>
<dbReference type="PANTHER" id="PTHR11680">
    <property type="entry name" value="SERINE HYDROXYMETHYLTRANSFERASE"/>
    <property type="match status" value="1"/>
</dbReference>
<dbReference type="RefSeq" id="WP_065992772.1">
    <property type="nucleotide sequence ID" value="NZ_MDEN01000069.1"/>
</dbReference>
<dbReference type="GO" id="GO:0005737">
    <property type="term" value="C:cytoplasm"/>
    <property type="evidence" value="ECO:0007669"/>
    <property type="project" value="TreeGrafter"/>
</dbReference>
<dbReference type="PANTHER" id="PTHR11680:SF35">
    <property type="entry name" value="SERINE HYDROXYMETHYLTRANSFERASE 1"/>
    <property type="match status" value="1"/>
</dbReference>
<dbReference type="GO" id="GO:0030170">
    <property type="term" value="F:pyridoxal phosphate binding"/>
    <property type="evidence" value="ECO:0007669"/>
    <property type="project" value="TreeGrafter"/>
</dbReference>
<dbReference type="InterPro" id="IPR039429">
    <property type="entry name" value="SHMT-like_dom"/>
</dbReference>
<proteinExistence type="predicted"/>
<keyword evidence="4" id="KW-0808">Transferase</keyword>
<dbReference type="InterPro" id="IPR015422">
    <property type="entry name" value="PyrdxlP-dep_Trfase_small"/>
</dbReference>
<keyword evidence="2" id="KW-0663">Pyridoxal phosphate</keyword>
<protein>
    <submittedName>
        <fullName evidence="4">Glycine hydroxymethyltransferase</fullName>
    </submittedName>
</protein>
<feature type="domain" description="Serine hydroxymethyltransferase-like" evidence="3">
    <location>
        <begin position="20"/>
        <end position="375"/>
    </location>
</feature>
<dbReference type="Gene3D" id="3.90.1150.10">
    <property type="entry name" value="Aspartate Aminotransferase, domain 1"/>
    <property type="match status" value="1"/>
</dbReference>
<dbReference type="Gene3D" id="3.40.640.10">
    <property type="entry name" value="Type I PLP-dependent aspartate aminotransferase-like (Major domain)"/>
    <property type="match status" value="1"/>
</dbReference>
<evidence type="ECO:0000313" key="4">
    <source>
        <dbReference type="EMBL" id="OCX11470.1"/>
    </source>
</evidence>
<dbReference type="GO" id="GO:0019264">
    <property type="term" value="P:glycine biosynthetic process from serine"/>
    <property type="evidence" value="ECO:0007669"/>
    <property type="project" value="TreeGrafter"/>
</dbReference>
<sequence length="417" mass="44002">MPRDLDALLAACADRLPQLETQRLMLYAGANLPSARAIAAYNPALSAYPAMGPTGHKEQPDTELVSELESFTRQAAMTLFGAAWAEVRLASCTLAHLAIFHAYCRPGDKVLAPAAEHGGHLSQRRGGTAELAGLVVEDLPFDRRNCQLDAARAAEMITQIRPRLVVLGRSVMIKADDIAPVVNAARAVGAKTLFDASHMLGLIAGGTYPNPFDAGVDLISSSTYKTLPGRPQGLVLGRDPDDALALHNLLDTRLLANYDAGRLPSLAVTLTEAQATGREYAASIVSNSAALHRALVDAGLPVIGANDGEVHTHQLLLPLSLDADPRAVMHALQAQAILIGTCVDPSRAGHQALRLGTQFITRQGMEAGGMVEVARLLGDVLHVGGCGRLHARPVAETAQMAGRIQQILSKKKPLGSG</sequence>